<dbReference type="GeneID" id="55584799"/>
<keyword evidence="1" id="KW-0378">Hydrolase</keyword>
<dbReference type="SUPFAM" id="SSF102198">
    <property type="entry name" value="Putative cyclase"/>
    <property type="match status" value="1"/>
</dbReference>
<proteinExistence type="predicted"/>
<organism evidence="1 2">
    <name type="scientific">Conexivisphaera calida</name>
    <dbReference type="NCBI Taxonomy" id="1874277"/>
    <lineage>
        <taxon>Archaea</taxon>
        <taxon>Nitrososphaerota</taxon>
        <taxon>Conexivisphaeria</taxon>
        <taxon>Conexivisphaerales</taxon>
        <taxon>Conexivisphaeraceae</taxon>
        <taxon>Conexivisphaera</taxon>
    </lineage>
</organism>
<reference evidence="1 2" key="1">
    <citation type="journal article" date="2019" name="ISME J.">
        <title>Isolation and characterization of a thermophilic sulfur- and iron-reducing thaumarchaeote from a terrestrial acidic hot spring.</title>
        <authorList>
            <person name="Kato S."/>
            <person name="Itoh T."/>
            <person name="Yuki M."/>
            <person name="Nagamori M."/>
            <person name="Ohnishi M."/>
            <person name="Uematsu K."/>
            <person name="Suzuki K."/>
            <person name="Takashina T."/>
            <person name="Ohkuma M."/>
        </authorList>
    </citation>
    <scope>NUCLEOTIDE SEQUENCE [LARGE SCALE GENOMIC DNA]</scope>
    <source>
        <strain evidence="1 2">NAS-02</strain>
    </source>
</reference>
<dbReference type="Gene3D" id="3.50.30.50">
    <property type="entry name" value="Putative cyclase"/>
    <property type="match status" value="1"/>
</dbReference>
<dbReference type="GO" id="GO:0004061">
    <property type="term" value="F:arylformamidase activity"/>
    <property type="evidence" value="ECO:0007669"/>
    <property type="project" value="UniProtKB-EC"/>
</dbReference>
<dbReference type="PANTHER" id="PTHR31118">
    <property type="entry name" value="CYCLASE-LIKE PROTEIN 2"/>
    <property type="match status" value="1"/>
</dbReference>
<dbReference type="GO" id="GO:0019441">
    <property type="term" value="P:L-tryptophan catabolic process to kynurenine"/>
    <property type="evidence" value="ECO:0007669"/>
    <property type="project" value="InterPro"/>
</dbReference>
<keyword evidence="2" id="KW-1185">Reference proteome</keyword>
<dbReference type="InterPro" id="IPR037175">
    <property type="entry name" value="KFase_sf"/>
</dbReference>
<gene>
    <name evidence="1" type="ORF">NAS2_0986</name>
</gene>
<dbReference type="PANTHER" id="PTHR31118:SF32">
    <property type="entry name" value="KYNURENINE FORMAMIDASE"/>
    <property type="match status" value="1"/>
</dbReference>
<evidence type="ECO:0000313" key="1">
    <source>
        <dbReference type="EMBL" id="BBE42375.1"/>
    </source>
</evidence>
<dbReference type="Pfam" id="PF04199">
    <property type="entry name" value="Cyclase"/>
    <property type="match status" value="1"/>
</dbReference>
<dbReference type="AlphaFoldDB" id="A0A4P2VN51"/>
<dbReference type="InterPro" id="IPR007325">
    <property type="entry name" value="KFase/CYL"/>
</dbReference>
<dbReference type="EMBL" id="AP018732">
    <property type="protein sequence ID" value="BBE42375.1"/>
    <property type="molecule type" value="Genomic_DNA"/>
</dbReference>
<evidence type="ECO:0000313" key="2">
    <source>
        <dbReference type="Proteomes" id="UP000509448"/>
    </source>
</evidence>
<protein>
    <submittedName>
        <fullName evidence="1">Kynurenine formamidase, bacterial</fullName>
        <ecNumber evidence="1">3.5.1.9</ecNumber>
    </submittedName>
</protein>
<sequence length="301" mass="33734">MSSPFLADLATEMADVLERSLHGGLTKKDLGRAEDIVKPRTLKFWGHEVEIYDLSQPFGAQSVIWPTANGAPEFSVVRNHAFARARTIRICSSMHVATHMDAPIHVEEGYPSIDQIPLDRMIGEGVIISIPKKEWEIIKPEDLEKAKPEIQEGDIVVINTGWHKYFADAARYYLFAPGLYKEGAEWLLKRKIKGLAQDVQATDHPLATVLVQGNMGQGNPPIMPWLADLYKKKTGRDVREDFPYWEPSHRILYTHGIWGIENAGGDIDKVTGKRALIAAFPIKWVGGDASMVRLVAMVEKK</sequence>
<dbReference type="KEGG" id="ccai:NAS2_0986"/>
<name>A0A4P2VN51_9ARCH</name>
<dbReference type="EC" id="3.5.1.9" evidence="1"/>
<accession>A0A4P2VN51</accession>
<dbReference type="Proteomes" id="UP000509448">
    <property type="component" value="Chromosome"/>
</dbReference>
<dbReference type="RefSeq" id="WP_232085440.1">
    <property type="nucleotide sequence ID" value="NZ_AP018732.1"/>
</dbReference>